<feature type="compositionally biased region" description="Basic and acidic residues" evidence="1">
    <location>
        <begin position="90"/>
        <end position="107"/>
    </location>
</feature>
<protein>
    <recommendedName>
        <fullName evidence="2">Lin1244/Lin1753-like N-terminal domain-containing protein</fullName>
    </recommendedName>
</protein>
<feature type="domain" description="Lin1244/Lin1753-like N-terminal" evidence="2">
    <location>
        <begin position="4"/>
        <end position="79"/>
    </location>
</feature>
<dbReference type="Pfam" id="PF14297">
    <property type="entry name" value="Lin1244_N"/>
    <property type="match status" value="1"/>
</dbReference>
<dbReference type="AlphaFoldDB" id="A0A078RWQ2"/>
<dbReference type="Proteomes" id="UP000028013">
    <property type="component" value="Unassembled WGS sequence"/>
</dbReference>
<evidence type="ECO:0000313" key="4">
    <source>
        <dbReference type="Proteomes" id="UP000028013"/>
    </source>
</evidence>
<feature type="region of interest" description="Disordered" evidence="1">
    <location>
        <begin position="84"/>
        <end position="151"/>
    </location>
</feature>
<name>A0A078RWQ2_BACUN</name>
<dbReference type="RefSeq" id="WP_005827562.1">
    <property type="nucleotide sequence ID" value="NZ_JNHN01000179.1"/>
</dbReference>
<organism evidence="3 4">
    <name type="scientific">Bacteroides uniformis str. 3978 T3 ii</name>
    <dbReference type="NCBI Taxonomy" id="1339349"/>
    <lineage>
        <taxon>Bacteria</taxon>
        <taxon>Pseudomonadati</taxon>
        <taxon>Bacteroidota</taxon>
        <taxon>Bacteroidia</taxon>
        <taxon>Bacteroidales</taxon>
        <taxon>Bacteroidaceae</taxon>
        <taxon>Bacteroides</taxon>
    </lineage>
</organism>
<dbReference type="GeneID" id="99752500"/>
<accession>A0A078RWQ2</accession>
<evidence type="ECO:0000256" key="1">
    <source>
        <dbReference type="SAM" id="MobiDB-lite"/>
    </source>
</evidence>
<dbReference type="InterPro" id="IPR025400">
    <property type="entry name" value="Lin1244/Lin1753-like_N"/>
</dbReference>
<gene>
    <name evidence="3" type="ORF">M094_2581</name>
</gene>
<sequence>MEAYLLHDANAGSNLKLMIMIQEEGMKGYGIYWTVLEFLRLQNEYKASLKVIPILAQKARVTTATLKRIIYDYALFEVNETSFSSPGLSRRMEPWDAQQEAKKEAGRRGGLVNQQRIRDAKTSSALANKLNKENKENPSLSPQGETGRRKEEILLTPPEYTLNRQTHNYQGLMEELARQKVTDIHDLNAILRLTDFGKLGGKIWKILYELNSSPQLKARIVMPGKYILKLLRG</sequence>
<dbReference type="PATRIC" id="fig|1339349.3.peg.3692"/>
<dbReference type="EMBL" id="JNHN01000179">
    <property type="protein sequence ID" value="KDS48890.1"/>
    <property type="molecule type" value="Genomic_DNA"/>
</dbReference>
<evidence type="ECO:0000259" key="2">
    <source>
        <dbReference type="Pfam" id="PF14297"/>
    </source>
</evidence>
<evidence type="ECO:0000313" key="3">
    <source>
        <dbReference type="EMBL" id="KDS48890.1"/>
    </source>
</evidence>
<proteinExistence type="predicted"/>
<comment type="caution">
    <text evidence="3">The sequence shown here is derived from an EMBL/GenBank/DDBJ whole genome shotgun (WGS) entry which is preliminary data.</text>
</comment>
<reference evidence="3 4" key="1">
    <citation type="submission" date="2014-04" db="EMBL/GenBank/DDBJ databases">
        <authorList>
            <person name="Sears C."/>
            <person name="Carroll K."/>
            <person name="Sack B.R."/>
            <person name="Qadri F."/>
            <person name="Myers L.L."/>
            <person name="Chung G.-T."/>
            <person name="Escheverria P."/>
            <person name="Fraser C.M."/>
            <person name="Sadzewicz L."/>
            <person name="Shefchek K.A."/>
            <person name="Tallon L."/>
            <person name="Das S.P."/>
            <person name="Daugherty S."/>
            <person name="Mongodin E.F."/>
        </authorList>
    </citation>
    <scope>NUCLEOTIDE SEQUENCE [LARGE SCALE GENOMIC DNA]</scope>
    <source>
        <strain evidence="3 4">3978 T3 ii</strain>
    </source>
</reference>